<evidence type="ECO:0000313" key="17">
    <source>
        <dbReference type="EMBL" id="KAL3882603.1"/>
    </source>
</evidence>
<dbReference type="Pfam" id="PF13424">
    <property type="entry name" value="TPR_12"/>
    <property type="match status" value="1"/>
</dbReference>
<organism evidence="17 18">
    <name type="scientific">Sinanodonta woodiana</name>
    <name type="common">Chinese pond mussel</name>
    <name type="synonym">Anodonta woodiana</name>
    <dbReference type="NCBI Taxonomy" id="1069815"/>
    <lineage>
        <taxon>Eukaryota</taxon>
        <taxon>Metazoa</taxon>
        <taxon>Spiralia</taxon>
        <taxon>Lophotrochozoa</taxon>
        <taxon>Mollusca</taxon>
        <taxon>Bivalvia</taxon>
        <taxon>Autobranchia</taxon>
        <taxon>Heteroconchia</taxon>
        <taxon>Palaeoheterodonta</taxon>
        <taxon>Unionida</taxon>
        <taxon>Unionoidea</taxon>
        <taxon>Unionidae</taxon>
        <taxon>Unioninae</taxon>
        <taxon>Sinanodonta</taxon>
    </lineage>
</organism>
<dbReference type="SUPFAM" id="SSF48452">
    <property type="entry name" value="TPR-like"/>
    <property type="match status" value="2"/>
</dbReference>
<reference evidence="17 18" key="1">
    <citation type="submission" date="2024-11" db="EMBL/GenBank/DDBJ databases">
        <title>Chromosome-level genome assembly of the freshwater bivalve Anodonta woodiana.</title>
        <authorList>
            <person name="Chen X."/>
        </authorList>
    </citation>
    <scope>NUCLEOTIDE SEQUENCE [LARGE SCALE GENOMIC DNA]</scope>
    <source>
        <strain evidence="17">MN2024</strain>
        <tissue evidence="17">Gills</tissue>
    </source>
</reference>
<dbReference type="PANTHER" id="PTHR44216">
    <property type="entry name" value="PROTEIN O-MANNOSYL-TRANSFERASE TMTC2"/>
    <property type="match status" value="1"/>
</dbReference>
<dbReference type="GO" id="GO:0016020">
    <property type="term" value="C:membrane"/>
    <property type="evidence" value="ECO:0007669"/>
    <property type="project" value="UniProtKB-SubCell"/>
</dbReference>
<feature type="transmembrane region" description="Helical" evidence="14">
    <location>
        <begin position="416"/>
        <end position="436"/>
    </location>
</feature>
<dbReference type="Pfam" id="PF13432">
    <property type="entry name" value="TPR_16"/>
    <property type="match status" value="2"/>
</dbReference>
<feature type="transmembrane region" description="Helical" evidence="14">
    <location>
        <begin position="236"/>
        <end position="255"/>
    </location>
</feature>
<feature type="transmembrane region" description="Helical" evidence="14">
    <location>
        <begin position="275"/>
        <end position="295"/>
    </location>
</feature>
<evidence type="ECO:0000256" key="1">
    <source>
        <dbReference type="ARBA" id="ARBA00004141"/>
    </source>
</evidence>
<keyword evidence="11 14" id="KW-1133">Transmembrane helix</keyword>
<feature type="repeat" description="TPR" evidence="13">
    <location>
        <begin position="555"/>
        <end position="588"/>
    </location>
</feature>
<feature type="signal peptide" evidence="15">
    <location>
        <begin position="1"/>
        <end position="22"/>
    </location>
</feature>
<keyword evidence="6" id="KW-0808">Transferase</keyword>
<dbReference type="GO" id="GO:0004169">
    <property type="term" value="F:dolichyl-phosphate-mannose-protein mannosyltransferase activity"/>
    <property type="evidence" value="ECO:0007669"/>
    <property type="project" value="UniProtKB-EC"/>
</dbReference>
<evidence type="ECO:0000256" key="7">
    <source>
        <dbReference type="ARBA" id="ARBA00022692"/>
    </source>
</evidence>
<keyword evidence="7 14" id="KW-0812">Transmembrane</keyword>
<dbReference type="SMART" id="SM00028">
    <property type="entry name" value="TPR"/>
    <property type="match status" value="8"/>
</dbReference>
<name>A0ABD3XAV8_SINWO</name>
<feature type="transmembrane region" description="Helical" evidence="14">
    <location>
        <begin position="386"/>
        <end position="410"/>
    </location>
</feature>
<keyword evidence="18" id="KW-1185">Reference proteome</keyword>
<dbReference type="Proteomes" id="UP001634394">
    <property type="component" value="Unassembled WGS sequence"/>
</dbReference>
<evidence type="ECO:0000256" key="6">
    <source>
        <dbReference type="ARBA" id="ARBA00022679"/>
    </source>
</evidence>
<feature type="chain" id="PRO_5044767083" description="dolichyl-phosphate-mannose--protein mannosyltransferase" evidence="15">
    <location>
        <begin position="23"/>
        <end position="829"/>
    </location>
</feature>
<dbReference type="AlphaFoldDB" id="A0ABD3XAV8"/>
<feature type="repeat" description="TPR" evidence="13">
    <location>
        <begin position="773"/>
        <end position="806"/>
    </location>
</feature>
<dbReference type="InterPro" id="IPR013618">
    <property type="entry name" value="TMTC_DUF1736"/>
</dbReference>
<evidence type="ECO:0000256" key="5">
    <source>
        <dbReference type="ARBA" id="ARBA00012839"/>
    </source>
</evidence>
<evidence type="ECO:0000256" key="14">
    <source>
        <dbReference type="SAM" id="Phobius"/>
    </source>
</evidence>
<evidence type="ECO:0000256" key="2">
    <source>
        <dbReference type="ARBA" id="ARBA00004240"/>
    </source>
</evidence>
<keyword evidence="15" id="KW-0732">Signal</keyword>
<dbReference type="InterPro" id="IPR019734">
    <property type="entry name" value="TPR_rpt"/>
</dbReference>
<dbReference type="PROSITE" id="PS50005">
    <property type="entry name" value="TPR"/>
    <property type="match status" value="5"/>
</dbReference>
<feature type="domain" description="DUF1736" evidence="16">
    <location>
        <begin position="257"/>
        <end position="329"/>
    </location>
</feature>
<evidence type="ECO:0000256" key="4">
    <source>
        <dbReference type="ARBA" id="ARBA00007882"/>
    </source>
</evidence>
<keyword evidence="9 13" id="KW-0802">TPR repeat</keyword>
<evidence type="ECO:0000256" key="3">
    <source>
        <dbReference type="ARBA" id="ARBA00004922"/>
    </source>
</evidence>
<keyword evidence="12 14" id="KW-0472">Membrane</keyword>
<dbReference type="EMBL" id="JBJQND010000003">
    <property type="protein sequence ID" value="KAL3882603.1"/>
    <property type="molecule type" value="Genomic_DNA"/>
</dbReference>
<sequence length="829" mass="93740">MDSAIVLLPSAVALILYLNTLGADFAYDDSRAIQKNQDLHPETPIINIFYDDFWGTPLTHSGSHKSYRPLCVLTFRLNYFLGELDPWGYHLGNVLCHVITTAAFTYLSRLLLKDTLGTAVSGILFAAHPVHTEAVAGIVGRADVLASLFFMLSLLSYMKYVELRDVSWHSGGTNMRLVYILCTGLFVTASLLTKEQGVTVLAVCATYDLFVRHKVRITDIAKILRKDSSMSGVLEGLFFLFLVGVSLVTFRIYFMGNSPPEFAPSDNPASDSDSLLTRTLTYLLLPSLNFWLLLCPRILSFDWSMEAIPLVESLTDYRNLFTALFYSSLIYLAVNTVLQIHNSYSIVSAKTGIENGKKSKSLENKHIIKNNYIPELPKYIPNDLNIFIISVAIIVFPFIPATNLFFYVGFVIAERVLYIPSMGFCLLVAKGVSGIYRRLCKTDLQRKGLLMAVFILFMLLSWKTVLRNRDWQTEENLYRSGIAVNPAKAWGNLANIFNEKGMKKEAEEAYRNALSHRGNMADVHYNLGLLLQDQKRYDEAIISYKTAIHCRAKLSMGYLNLGILFAQVGRHEEAIKMYLLCADLDTSGLKDPRLHETTKTSCLYNLGRLYAEQNRDKEALEVYQKAIQRMPSYYQAQSLYNMIGEVYFKLGDLVLAEEWYLKALQAKPNHVPAHITLSKLFQKKGDLVTAEKWLKKGREADPNDVRVDQHYAQFMADNGKLQEAAVMFDSAVRKSPDDFELCFTAANIFRQVGRNVDAENMYLKATQLKPENAIAHMNLGAMLHINNKLEAAEKSYLTALRLKPDDQTTKDNLAKLRSLMKSQQKNAPH</sequence>
<dbReference type="Gene3D" id="1.25.40.10">
    <property type="entry name" value="Tetratricopeptide repeat domain"/>
    <property type="match status" value="3"/>
</dbReference>
<evidence type="ECO:0000256" key="12">
    <source>
        <dbReference type="ARBA" id="ARBA00023136"/>
    </source>
</evidence>
<dbReference type="InterPro" id="IPR011990">
    <property type="entry name" value="TPR-like_helical_dom_sf"/>
</dbReference>
<keyword evidence="8" id="KW-0677">Repeat</keyword>
<dbReference type="PROSITE" id="PS50293">
    <property type="entry name" value="TPR_REGION"/>
    <property type="match status" value="1"/>
</dbReference>
<dbReference type="InterPro" id="IPR052384">
    <property type="entry name" value="TMTC_O-mannosyltransferase"/>
</dbReference>
<evidence type="ECO:0000259" key="16">
    <source>
        <dbReference type="Pfam" id="PF08409"/>
    </source>
</evidence>
<gene>
    <name evidence="17" type="ORF">ACJMK2_028928</name>
</gene>
<feature type="repeat" description="TPR" evidence="13">
    <location>
        <begin position="637"/>
        <end position="670"/>
    </location>
</feature>
<comment type="similarity">
    <text evidence="4">Belongs to the TMTC family.</text>
</comment>
<feature type="repeat" description="TPR" evidence="13">
    <location>
        <begin position="521"/>
        <end position="554"/>
    </location>
</feature>
<feature type="repeat" description="TPR" evidence="13">
    <location>
        <begin position="600"/>
        <end position="633"/>
    </location>
</feature>
<dbReference type="EC" id="2.4.1.109" evidence="5"/>
<dbReference type="Pfam" id="PF14559">
    <property type="entry name" value="TPR_19"/>
    <property type="match status" value="1"/>
</dbReference>
<feature type="transmembrane region" description="Helical" evidence="14">
    <location>
        <begin position="448"/>
        <end position="466"/>
    </location>
</feature>
<dbReference type="GO" id="GO:0005783">
    <property type="term" value="C:endoplasmic reticulum"/>
    <property type="evidence" value="ECO:0007669"/>
    <property type="project" value="UniProtKB-SubCell"/>
</dbReference>
<comment type="subcellular location">
    <subcellularLocation>
        <location evidence="2">Endoplasmic reticulum</location>
    </subcellularLocation>
    <subcellularLocation>
        <location evidence="1">Membrane</location>
        <topology evidence="1">Multi-pass membrane protein</topology>
    </subcellularLocation>
</comment>
<accession>A0ABD3XAV8</accession>
<evidence type="ECO:0000313" key="18">
    <source>
        <dbReference type="Proteomes" id="UP001634394"/>
    </source>
</evidence>
<evidence type="ECO:0000256" key="11">
    <source>
        <dbReference type="ARBA" id="ARBA00022989"/>
    </source>
</evidence>
<evidence type="ECO:0000256" key="13">
    <source>
        <dbReference type="PROSITE-ProRule" id="PRU00339"/>
    </source>
</evidence>
<dbReference type="Pfam" id="PF08409">
    <property type="entry name" value="TMTC_DUF1736"/>
    <property type="match status" value="1"/>
</dbReference>
<evidence type="ECO:0000256" key="15">
    <source>
        <dbReference type="SAM" id="SignalP"/>
    </source>
</evidence>
<evidence type="ECO:0000256" key="9">
    <source>
        <dbReference type="ARBA" id="ARBA00022803"/>
    </source>
</evidence>
<evidence type="ECO:0000256" key="10">
    <source>
        <dbReference type="ARBA" id="ARBA00022824"/>
    </source>
</evidence>
<comment type="pathway">
    <text evidence="3">Protein modification; protein glycosylation.</text>
</comment>
<comment type="caution">
    <text evidence="17">The sequence shown here is derived from an EMBL/GenBank/DDBJ whole genome shotgun (WGS) entry which is preliminary data.</text>
</comment>
<dbReference type="PANTHER" id="PTHR44216:SF3">
    <property type="entry name" value="PROTEIN O-MANNOSYL-TRANSFERASE TMTC2"/>
    <property type="match status" value="1"/>
</dbReference>
<evidence type="ECO:0000256" key="8">
    <source>
        <dbReference type="ARBA" id="ARBA00022737"/>
    </source>
</evidence>
<proteinExistence type="inferred from homology"/>
<protein>
    <recommendedName>
        <fullName evidence="5">dolichyl-phosphate-mannose--protein mannosyltransferase</fullName>
        <ecNumber evidence="5">2.4.1.109</ecNumber>
    </recommendedName>
</protein>
<keyword evidence="10" id="KW-0256">Endoplasmic reticulum</keyword>